<sequence length="68" mass="7680">MASLLVSINFSTPLSAPKFSFRDLEFDCPSVSFKDMDMLPESVEKTIILMALSKETMNAYCVKRDEPL</sequence>
<gene>
    <name evidence="1" type="ORF">POTOM_043788</name>
</gene>
<evidence type="ECO:0000313" key="1">
    <source>
        <dbReference type="EMBL" id="KAG6751591.1"/>
    </source>
</evidence>
<keyword evidence="2" id="KW-1185">Reference proteome</keyword>
<proteinExistence type="predicted"/>
<name>A0A8X7YJ08_POPTO</name>
<evidence type="ECO:0000313" key="2">
    <source>
        <dbReference type="Proteomes" id="UP000886885"/>
    </source>
</evidence>
<dbReference type="Proteomes" id="UP000886885">
    <property type="component" value="Chromosome 13A"/>
</dbReference>
<reference evidence="1" key="1">
    <citation type="journal article" date="2020" name="bioRxiv">
        <title>Hybrid origin of Populus tomentosa Carr. identified through genome sequencing and phylogenomic analysis.</title>
        <authorList>
            <person name="An X."/>
            <person name="Gao K."/>
            <person name="Chen Z."/>
            <person name="Li J."/>
            <person name="Yang X."/>
            <person name="Yang X."/>
            <person name="Zhou J."/>
            <person name="Guo T."/>
            <person name="Zhao T."/>
            <person name="Huang S."/>
            <person name="Miao D."/>
            <person name="Khan W.U."/>
            <person name="Rao P."/>
            <person name="Ye M."/>
            <person name="Lei B."/>
            <person name="Liao W."/>
            <person name="Wang J."/>
            <person name="Ji L."/>
            <person name="Li Y."/>
            <person name="Guo B."/>
            <person name="Mustafa N.S."/>
            <person name="Li S."/>
            <person name="Yun Q."/>
            <person name="Keller S.R."/>
            <person name="Mao J."/>
            <person name="Zhang R."/>
            <person name="Strauss S.H."/>
        </authorList>
    </citation>
    <scope>NUCLEOTIDE SEQUENCE</scope>
    <source>
        <strain evidence="1">GM15</strain>
        <tissue evidence="1">Leaf</tissue>
    </source>
</reference>
<protein>
    <submittedName>
        <fullName evidence="1">Uncharacterized protein</fullName>
    </submittedName>
</protein>
<organism evidence="1 2">
    <name type="scientific">Populus tomentosa</name>
    <name type="common">Chinese white poplar</name>
    <dbReference type="NCBI Taxonomy" id="118781"/>
    <lineage>
        <taxon>Eukaryota</taxon>
        <taxon>Viridiplantae</taxon>
        <taxon>Streptophyta</taxon>
        <taxon>Embryophyta</taxon>
        <taxon>Tracheophyta</taxon>
        <taxon>Spermatophyta</taxon>
        <taxon>Magnoliopsida</taxon>
        <taxon>eudicotyledons</taxon>
        <taxon>Gunneridae</taxon>
        <taxon>Pentapetalae</taxon>
        <taxon>rosids</taxon>
        <taxon>fabids</taxon>
        <taxon>Malpighiales</taxon>
        <taxon>Salicaceae</taxon>
        <taxon>Saliceae</taxon>
        <taxon>Populus</taxon>
    </lineage>
</organism>
<dbReference type="EMBL" id="JAAWWB010000025">
    <property type="protein sequence ID" value="KAG6751591.1"/>
    <property type="molecule type" value="Genomic_DNA"/>
</dbReference>
<accession>A0A8X7YJ08</accession>
<dbReference type="AlphaFoldDB" id="A0A8X7YJ08"/>
<comment type="caution">
    <text evidence="1">The sequence shown here is derived from an EMBL/GenBank/DDBJ whole genome shotgun (WGS) entry which is preliminary data.</text>
</comment>